<proteinExistence type="predicted"/>
<evidence type="ECO:0000313" key="2">
    <source>
        <dbReference type="Proteomes" id="UP000077315"/>
    </source>
</evidence>
<dbReference type="GeneID" id="28993596"/>
<dbReference type="InParanoid" id="A0A167KA81"/>
<dbReference type="AlphaFoldDB" id="A0A167KA81"/>
<dbReference type="Proteomes" id="UP000077315">
    <property type="component" value="Unassembled WGS sequence"/>
</dbReference>
<gene>
    <name evidence="1" type="ORF">PHYBLDRAFT_151488</name>
</gene>
<sequence length="164" mass="17906">MSLLAELYSYRVHQNDQYQTPSQYVFRPCQYCPQGLKASIFDGLLVVSRHLNPGIFCFLNQAACTSISSILFGYFHGNRLESEKLPAQAPTPPQEKKTVCTPKSNPHVVAVIESILAEISAGAKEVPAARAGRSQTNSNGIPSVRIAPVKFLPGSAFPSKSFHE</sequence>
<name>A0A167KA81_PHYB8</name>
<reference evidence="2" key="1">
    <citation type="submission" date="2015-06" db="EMBL/GenBank/DDBJ databases">
        <title>Expansion of signal transduction pathways in fungi by whole-genome duplication.</title>
        <authorList>
            <consortium name="DOE Joint Genome Institute"/>
            <person name="Corrochano L.M."/>
            <person name="Kuo A."/>
            <person name="Marcet-Houben M."/>
            <person name="Polaino S."/>
            <person name="Salamov A."/>
            <person name="Villalobos J.M."/>
            <person name="Alvarez M.I."/>
            <person name="Avalos J."/>
            <person name="Benito E.P."/>
            <person name="Benoit I."/>
            <person name="Burger G."/>
            <person name="Camino L.P."/>
            <person name="Canovas D."/>
            <person name="Cerda-Olmedo E."/>
            <person name="Cheng J.-F."/>
            <person name="Dominguez A."/>
            <person name="Elias M."/>
            <person name="Eslava A.P."/>
            <person name="Glaser F."/>
            <person name="Grimwood J."/>
            <person name="Gutierrez G."/>
            <person name="Heitman J."/>
            <person name="Henrissat B."/>
            <person name="Iturriaga E.A."/>
            <person name="Lang B.F."/>
            <person name="Lavin J.L."/>
            <person name="Lee S."/>
            <person name="Li W."/>
            <person name="Lindquist E."/>
            <person name="Lopez-Garcia S."/>
            <person name="Luque E.M."/>
            <person name="Marcos A.T."/>
            <person name="Martin J."/>
            <person name="McCluskey K."/>
            <person name="Medina H.R."/>
            <person name="Miralles-Duran A."/>
            <person name="Miyazaki A."/>
            <person name="Munoz-Torres E."/>
            <person name="Oguiza J.A."/>
            <person name="Ohm R."/>
            <person name="Olmedo M."/>
            <person name="Orejas M."/>
            <person name="Ortiz-Castellanos L."/>
            <person name="Pisabarro A.G."/>
            <person name="Rodriguez-Romero J."/>
            <person name="Ruiz-Herrera J."/>
            <person name="Ruiz-Vazquez R."/>
            <person name="Sanz C."/>
            <person name="Schackwitz W."/>
            <person name="Schmutz J."/>
            <person name="Shahriari M."/>
            <person name="Shelest E."/>
            <person name="Silva-Franco F."/>
            <person name="Soanes D."/>
            <person name="Syed K."/>
            <person name="Tagua V.G."/>
            <person name="Talbot N.J."/>
            <person name="Thon M."/>
            <person name="De vries R.P."/>
            <person name="Wiebenga A."/>
            <person name="Yadav J.S."/>
            <person name="Braun E.L."/>
            <person name="Baker S."/>
            <person name="Garre V."/>
            <person name="Horwitz B."/>
            <person name="Torres-Martinez S."/>
            <person name="Idnurm A."/>
            <person name="Herrera-Estrella A."/>
            <person name="Gabaldon T."/>
            <person name="Grigoriev I.V."/>
        </authorList>
    </citation>
    <scope>NUCLEOTIDE SEQUENCE [LARGE SCALE GENOMIC DNA]</scope>
    <source>
        <strain evidence="2">NRRL 1555(-)</strain>
    </source>
</reference>
<dbReference type="RefSeq" id="XP_018285626.1">
    <property type="nucleotide sequence ID" value="XM_018432690.1"/>
</dbReference>
<dbReference type="EMBL" id="KV440999">
    <property type="protein sequence ID" value="OAD67586.1"/>
    <property type="molecule type" value="Genomic_DNA"/>
</dbReference>
<keyword evidence="2" id="KW-1185">Reference proteome</keyword>
<accession>A0A167KA81</accession>
<evidence type="ECO:0000313" key="1">
    <source>
        <dbReference type="EMBL" id="OAD67586.1"/>
    </source>
</evidence>
<protein>
    <submittedName>
        <fullName evidence="1">Uncharacterized protein</fullName>
    </submittedName>
</protein>
<dbReference type="VEuPathDB" id="FungiDB:PHYBLDRAFT_151488"/>
<organism evidence="1 2">
    <name type="scientific">Phycomyces blakesleeanus (strain ATCC 8743b / DSM 1359 / FGSC 10004 / NBRC 33097 / NRRL 1555)</name>
    <dbReference type="NCBI Taxonomy" id="763407"/>
    <lineage>
        <taxon>Eukaryota</taxon>
        <taxon>Fungi</taxon>
        <taxon>Fungi incertae sedis</taxon>
        <taxon>Mucoromycota</taxon>
        <taxon>Mucoromycotina</taxon>
        <taxon>Mucoromycetes</taxon>
        <taxon>Mucorales</taxon>
        <taxon>Phycomycetaceae</taxon>
        <taxon>Phycomyces</taxon>
    </lineage>
</organism>